<sequence length="139" mass="15433">MRYAVHVVPDTVGYMATCRDLPEFIAAAETVDATLENAVEILETTLGIYIDERRRIPTPSSIQEGEQLVAVPLSTALKALLSNQLLDQGWRKADLARAMGVHAPQVDRLLDVNHKSKLAAIERAFDTMHRRVEVEVEVA</sequence>
<proteinExistence type="predicted"/>
<protein>
    <submittedName>
        <fullName evidence="1">Antitoxin HicB</fullName>
    </submittedName>
</protein>
<dbReference type="AlphaFoldDB" id="A0A7W5C1U5"/>
<gene>
    <name evidence="1" type="ORF">FHR96_003711</name>
</gene>
<evidence type="ECO:0000313" key="2">
    <source>
        <dbReference type="Proteomes" id="UP000525987"/>
    </source>
</evidence>
<dbReference type="SUPFAM" id="SSF143100">
    <property type="entry name" value="TTHA1013/TTHA0281-like"/>
    <property type="match status" value="1"/>
</dbReference>
<organism evidence="1 2">
    <name type="scientific">Halomonas organivorans</name>
    <dbReference type="NCBI Taxonomy" id="257772"/>
    <lineage>
        <taxon>Bacteria</taxon>
        <taxon>Pseudomonadati</taxon>
        <taxon>Pseudomonadota</taxon>
        <taxon>Gammaproteobacteria</taxon>
        <taxon>Oceanospirillales</taxon>
        <taxon>Halomonadaceae</taxon>
        <taxon>Halomonas</taxon>
    </lineage>
</organism>
<dbReference type="RefSeq" id="WP_183389169.1">
    <property type="nucleotide sequence ID" value="NZ_JACHXM010000027.1"/>
</dbReference>
<dbReference type="InterPro" id="IPR035069">
    <property type="entry name" value="TTHA1013/TTHA0281-like"/>
</dbReference>
<dbReference type="Proteomes" id="UP000525987">
    <property type="component" value="Unassembled WGS sequence"/>
</dbReference>
<evidence type="ECO:0000313" key="1">
    <source>
        <dbReference type="EMBL" id="MBB3142809.1"/>
    </source>
</evidence>
<name>A0A7W5C1U5_9GAMM</name>
<reference evidence="1 2" key="1">
    <citation type="submission" date="2020-08" db="EMBL/GenBank/DDBJ databases">
        <title>Genomic Encyclopedia of Type Strains, Phase III (KMG-III): the genomes of soil and plant-associated and newly described type strains.</title>
        <authorList>
            <person name="Whitman W."/>
        </authorList>
    </citation>
    <scope>NUCLEOTIDE SEQUENCE [LARGE SCALE GENOMIC DNA]</scope>
    <source>
        <strain evidence="1 2">CECT 5995</strain>
    </source>
</reference>
<dbReference type="EMBL" id="JACHXM010000027">
    <property type="protein sequence ID" value="MBB3142809.1"/>
    <property type="molecule type" value="Genomic_DNA"/>
</dbReference>
<dbReference type="Gene3D" id="3.30.160.250">
    <property type="match status" value="1"/>
</dbReference>
<comment type="caution">
    <text evidence="1">The sequence shown here is derived from an EMBL/GenBank/DDBJ whole genome shotgun (WGS) entry which is preliminary data.</text>
</comment>
<keyword evidence="2" id="KW-1185">Reference proteome</keyword>
<accession>A0A7W5C1U5</accession>